<dbReference type="KEGG" id="hlm:DV707_06510"/>
<sequence>MKNESSSPAHRSGERDGERGRAEPGSGPQTRAVVERAAERGAASRERVALGAGGVALATVAAATALTVLRNLPSDPVAVPGLSRALVAATPFVVGVALVAVAVASRRDVVRVGLLFAGVFGLLAATDAGAVLPATVALIAGGGVALLGGLGRPTTYRGFRLRVIAALVVAGVAVSLASTAGLIGVGFRGPGGVLALGGLAALGIRAEGDRFALLAGGVVVALAVVAAASRPFVVGSGLLVGIAAVDVPHLLVALALGGGTAAAVAGIHRGEYGLAVGAGLLVVAGVPATLSAAMAVVLGASLALLPVERLLGTDRGGGESGGVSENRDRGVSR</sequence>
<feature type="transmembrane region" description="Helical" evidence="2">
    <location>
        <begin position="163"/>
        <end position="181"/>
    </location>
</feature>
<protein>
    <submittedName>
        <fullName evidence="4">Phosphate ABC transporter permease</fullName>
    </submittedName>
</protein>
<dbReference type="Proteomes" id="UP000296733">
    <property type="component" value="Chromosome"/>
</dbReference>
<organism evidence="5 6">
    <name type="scientific">Halobellus limi</name>
    <dbReference type="NCBI Taxonomy" id="699433"/>
    <lineage>
        <taxon>Archaea</taxon>
        <taxon>Methanobacteriati</taxon>
        <taxon>Methanobacteriota</taxon>
        <taxon>Stenosarchaea group</taxon>
        <taxon>Halobacteria</taxon>
        <taxon>Halobacteriales</taxon>
        <taxon>Haloferacaceae</taxon>
        <taxon>Halobellus</taxon>
    </lineage>
</organism>
<keyword evidence="2" id="KW-0812">Transmembrane</keyword>
<dbReference type="RefSeq" id="WP_103990060.1">
    <property type="nucleotide sequence ID" value="NZ_CP031311.1"/>
</dbReference>
<dbReference type="EMBL" id="CP031311">
    <property type="protein sequence ID" value="QCC47339.1"/>
    <property type="molecule type" value="Genomic_DNA"/>
</dbReference>
<reference evidence="4 7" key="2">
    <citation type="journal article" date="2019" name="Nat. Commun.">
        <title>A new type of DNA phosphorothioation-based antiviral system in archaea.</title>
        <authorList>
            <person name="Xiong L."/>
            <person name="Liu S."/>
            <person name="Chen S."/>
            <person name="Xiao Y."/>
            <person name="Zhu B."/>
            <person name="Gao Y."/>
            <person name="Zhang Y."/>
            <person name="Chen B."/>
            <person name="Luo J."/>
            <person name="Deng Z."/>
            <person name="Chen X."/>
            <person name="Wang L."/>
            <person name="Chen S."/>
        </authorList>
    </citation>
    <scope>NUCLEOTIDE SEQUENCE [LARGE SCALE GENOMIC DNA]</scope>
    <source>
        <strain evidence="4 7">CGMCC 1.10331</strain>
    </source>
</reference>
<dbReference type="EMBL" id="FNVN01000001">
    <property type="protein sequence ID" value="SEF60799.1"/>
    <property type="molecule type" value="Genomic_DNA"/>
</dbReference>
<dbReference type="GeneID" id="39857722"/>
<feature type="transmembrane region" description="Helical" evidence="2">
    <location>
        <begin position="131"/>
        <end position="151"/>
    </location>
</feature>
<feature type="transmembrane region" description="Helical" evidence="2">
    <location>
        <begin position="249"/>
        <end position="267"/>
    </location>
</feature>
<feature type="transmembrane region" description="Helical" evidence="2">
    <location>
        <begin position="109"/>
        <end position="125"/>
    </location>
</feature>
<evidence type="ECO:0000313" key="6">
    <source>
        <dbReference type="Proteomes" id="UP000236740"/>
    </source>
</evidence>
<feature type="transmembrane region" description="Helical" evidence="2">
    <location>
        <begin position="81"/>
        <end position="102"/>
    </location>
</feature>
<keyword evidence="2" id="KW-0472">Membrane</keyword>
<keyword evidence="2" id="KW-1133">Transmembrane helix</keyword>
<accession>A0A1H5TDC5</accession>
<evidence type="ECO:0000313" key="5">
    <source>
        <dbReference type="EMBL" id="SEF60799.1"/>
    </source>
</evidence>
<dbReference type="AlphaFoldDB" id="A0A1H5TDC5"/>
<keyword evidence="6" id="KW-1185">Reference proteome</keyword>
<feature type="transmembrane region" description="Helical" evidence="2">
    <location>
        <begin position="279"/>
        <end position="305"/>
    </location>
</feature>
<dbReference type="InterPro" id="IPR058381">
    <property type="entry name" value="DUF8068"/>
</dbReference>
<evidence type="ECO:0000256" key="2">
    <source>
        <dbReference type="SAM" id="Phobius"/>
    </source>
</evidence>
<name>A0A1H5TDC5_9EURY</name>
<feature type="transmembrane region" description="Helical" evidence="2">
    <location>
        <begin position="187"/>
        <end position="204"/>
    </location>
</feature>
<dbReference type="Proteomes" id="UP000236740">
    <property type="component" value="Unassembled WGS sequence"/>
</dbReference>
<dbReference type="Pfam" id="PF26265">
    <property type="entry name" value="DUF8068"/>
    <property type="match status" value="1"/>
</dbReference>
<feature type="transmembrane region" description="Helical" evidence="2">
    <location>
        <begin position="48"/>
        <end position="69"/>
    </location>
</feature>
<evidence type="ECO:0000313" key="7">
    <source>
        <dbReference type="Proteomes" id="UP000296733"/>
    </source>
</evidence>
<feature type="transmembrane region" description="Helical" evidence="2">
    <location>
        <begin position="211"/>
        <end position="229"/>
    </location>
</feature>
<proteinExistence type="predicted"/>
<feature type="region of interest" description="Disordered" evidence="1">
    <location>
        <begin position="1"/>
        <end position="38"/>
    </location>
</feature>
<feature type="compositionally biased region" description="Basic and acidic residues" evidence="1">
    <location>
        <begin position="11"/>
        <end position="22"/>
    </location>
</feature>
<gene>
    <name evidence="4" type="ORF">DV707_06510</name>
    <name evidence="5" type="ORF">SAMN04488133_0246</name>
</gene>
<evidence type="ECO:0000313" key="4">
    <source>
        <dbReference type="EMBL" id="QCC47339.1"/>
    </source>
</evidence>
<reference evidence="5 6" key="1">
    <citation type="submission" date="2016-10" db="EMBL/GenBank/DDBJ databases">
        <authorList>
            <person name="de Groot N.N."/>
        </authorList>
    </citation>
    <scope>NUCLEOTIDE SEQUENCE [LARGE SCALE GENOMIC DNA]</scope>
    <source>
        <strain evidence="5 6">CGMCC 1.10331</strain>
    </source>
</reference>
<feature type="domain" description="DUF8068" evidence="3">
    <location>
        <begin position="52"/>
        <end position="303"/>
    </location>
</feature>
<evidence type="ECO:0000259" key="3">
    <source>
        <dbReference type="Pfam" id="PF26265"/>
    </source>
</evidence>
<evidence type="ECO:0000256" key="1">
    <source>
        <dbReference type="SAM" id="MobiDB-lite"/>
    </source>
</evidence>